<dbReference type="Gene3D" id="3.30.420.40">
    <property type="match status" value="2"/>
</dbReference>
<dbReference type="InterPro" id="IPR036388">
    <property type="entry name" value="WH-like_DNA-bd_sf"/>
</dbReference>
<dbReference type="InterPro" id="IPR043129">
    <property type="entry name" value="ATPase_NBD"/>
</dbReference>
<reference evidence="4 5" key="1">
    <citation type="submission" date="2024-03" db="EMBL/GenBank/DDBJ databases">
        <title>Human intestinal bacterial collection.</title>
        <authorList>
            <person name="Pauvert C."/>
            <person name="Hitch T.C.A."/>
            <person name="Clavel T."/>
        </authorList>
    </citation>
    <scope>NUCLEOTIDE SEQUENCE [LARGE SCALE GENOMIC DNA]</scope>
    <source>
        <strain evidence="4 5">CLA-AP-H29</strain>
    </source>
</reference>
<dbReference type="InterPro" id="IPR000600">
    <property type="entry name" value="ROK"/>
</dbReference>
<comment type="similarity">
    <text evidence="2">Belongs to the ROK (NagC/XylR) family.</text>
</comment>
<dbReference type="Pfam" id="PF00480">
    <property type="entry name" value="ROK"/>
    <property type="match status" value="1"/>
</dbReference>
<proteinExistence type="inferred from homology"/>
<keyword evidence="5" id="KW-1185">Reference proteome</keyword>
<comment type="caution">
    <text evidence="4">The sequence shown here is derived from an EMBL/GenBank/DDBJ whole genome shotgun (WGS) entry which is preliminary data.</text>
</comment>
<evidence type="ECO:0000313" key="5">
    <source>
        <dbReference type="Proteomes" id="UP001464378"/>
    </source>
</evidence>
<dbReference type="SUPFAM" id="SSF46785">
    <property type="entry name" value="Winged helix' DNA-binding domain"/>
    <property type="match status" value="1"/>
</dbReference>
<sequence>MSKSSPHSTVELRKMNRNRVFQALYHTSEPLTKQELAYRLSMSLPTLTQNLSELMAMGLVDNSEVAGSSGGRKPRILSVVPGARWALGVEISSRHIRLVALDLQVRELGFRAFDLPFHTGEEYAVRLAQTVECFIDELGLDRAKLLGVGVSIPGIVDAAQQYVTTAPTLGVRRLDVRAIAEHIPYPVYLVNDANAGGFAECWGRSGVQDMAYLSLSRGVGGAILTSGTAYLGANGRSGEFGHMCIHPGGAPCSCGRRGCLEAYCSTARLSDDMGITLEDFFQALVQGHAAYSALWERYLDDLAVGILNIHAALDCQIVLGGKLSRFMGEKFSAIDGRLRRLDPAYQEGPYLAICRYYDHSNGIGAALYFVDRFIRQI</sequence>
<evidence type="ECO:0000256" key="2">
    <source>
        <dbReference type="ARBA" id="ARBA00006479"/>
    </source>
</evidence>
<dbReference type="Proteomes" id="UP001464378">
    <property type="component" value="Unassembled WGS sequence"/>
</dbReference>
<dbReference type="InterPro" id="IPR036390">
    <property type="entry name" value="WH_DNA-bd_sf"/>
</dbReference>
<gene>
    <name evidence="4" type="ORF">WMO64_15365</name>
</gene>
<organism evidence="4 5">
    <name type="scientific">Pseudoflavonifractor intestinihominis</name>
    <dbReference type="NCBI Taxonomy" id="3133171"/>
    <lineage>
        <taxon>Bacteria</taxon>
        <taxon>Bacillati</taxon>
        <taxon>Bacillota</taxon>
        <taxon>Clostridia</taxon>
        <taxon>Eubacteriales</taxon>
        <taxon>Oscillospiraceae</taxon>
        <taxon>Pseudoflavonifractor</taxon>
    </lineage>
</organism>
<dbReference type="PROSITE" id="PS01125">
    <property type="entry name" value="ROK"/>
    <property type="match status" value="1"/>
</dbReference>
<protein>
    <submittedName>
        <fullName evidence="4">ROK family transcriptional regulator</fullName>
    </submittedName>
</protein>
<dbReference type="InterPro" id="IPR049874">
    <property type="entry name" value="ROK_cs"/>
</dbReference>
<dbReference type="EMBL" id="JBBMFK010000034">
    <property type="protein sequence ID" value="MEQ2444832.1"/>
    <property type="molecule type" value="Genomic_DNA"/>
</dbReference>
<dbReference type="Gene3D" id="1.10.10.10">
    <property type="entry name" value="Winged helix-like DNA-binding domain superfamily/Winged helix DNA-binding domain"/>
    <property type="match status" value="1"/>
</dbReference>
<evidence type="ECO:0000256" key="3">
    <source>
        <dbReference type="ARBA" id="ARBA00022629"/>
    </source>
</evidence>
<keyword evidence="3" id="KW-0119">Carbohydrate metabolism</keyword>
<dbReference type="PANTHER" id="PTHR18964">
    <property type="entry name" value="ROK (REPRESSOR, ORF, KINASE) FAMILY"/>
    <property type="match status" value="1"/>
</dbReference>
<keyword evidence="3" id="KW-0859">Xylose metabolism</keyword>
<evidence type="ECO:0000256" key="1">
    <source>
        <dbReference type="ARBA" id="ARBA00002486"/>
    </source>
</evidence>
<accession>A0ABV1EBY0</accession>
<evidence type="ECO:0000313" key="4">
    <source>
        <dbReference type="EMBL" id="MEQ2444832.1"/>
    </source>
</evidence>
<dbReference type="RefSeq" id="WP_349232538.1">
    <property type="nucleotide sequence ID" value="NZ_JBBMFK010000034.1"/>
</dbReference>
<name>A0ABV1EBY0_9FIRM</name>
<comment type="function">
    <text evidence="1">Transcriptional repressor of xylose-utilizing enzymes.</text>
</comment>
<dbReference type="PANTHER" id="PTHR18964:SF149">
    <property type="entry name" value="BIFUNCTIONAL UDP-N-ACETYLGLUCOSAMINE 2-EPIMERASE_N-ACETYLMANNOSAMINE KINASE"/>
    <property type="match status" value="1"/>
</dbReference>
<dbReference type="SUPFAM" id="SSF53067">
    <property type="entry name" value="Actin-like ATPase domain"/>
    <property type="match status" value="1"/>
</dbReference>